<dbReference type="Pfam" id="PF00578">
    <property type="entry name" value="AhpC-TSA"/>
    <property type="match status" value="1"/>
</dbReference>
<evidence type="ECO:0000256" key="3">
    <source>
        <dbReference type="PIRSR" id="PIRSR000239-1"/>
    </source>
</evidence>
<feature type="active site" description="Cysteine sulfenic acid (-SOH) intermediate; for peroxidase activity" evidence="3">
    <location>
        <position position="47"/>
    </location>
</feature>
<organism evidence="5 6">
    <name type="scientific">Methanosphaerula palustris (strain ATCC BAA-1556 / DSM 19958 / E1-9c)</name>
    <dbReference type="NCBI Taxonomy" id="521011"/>
    <lineage>
        <taxon>Archaea</taxon>
        <taxon>Methanobacteriati</taxon>
        <taxon>Methanobacteriota</taxon>
        <taxon>Stenosarchaea group</taxon>
        <taxon>Methanomicrobia</taxon>
        <taxon>Methanomicrobiales</taxon>
        <taxon>Methanoregulaceae</taxon>
        <taxon>Methanosphaerula</taxon>
    </lineage>
</organism>
<dbReference type="InterPro" id="IPR013766">
    <property type="entry name" value="Thioredoxin_domain"/>
</dbReference>
<evidence type="ECO:0000256" key="1">
    <source>
        <dbReference type="ARBA" id="ARBA00023002"/>
    </source>
</evidence>
<dbReference type="AlphaFoldDB" id="B8GJ26"/>
<sequence length="164" mass="18405">MAEMIRIGEQGPELSIKDQHGDEFHLSDAAGKRVLLSFHPLAWTPPCAAQMSALEAHLDDLRSLDTIAVGISIDSVQSKIAWARSLGIRDTRLLADFWPHGEVATRYGLFREKNGFSERANIVLDEDRTVIFAKIYPIHDVPDIEEVLRFIGHEAPRTGEFTEI</sequence>
<keyword evidence="1" id="KW-0560">Oxidoreductase</keyword>
<dbReference type="KEGG" id="mpl:Mpal_0213"/>
<proteinExistence type="predicted"/>
<keyword evidence="2" id="KW-0676">Redox-active center</keyword>
<dbReference type="InterPro" id="IPR000866">
    <property type="entry name" value="AhpC/TSA"/>
</dbReference>
<dbReference type="HOGENOM" id="CLU_042529_14_2_2"/>
<dbReference type="PANTHER" id="PTHR43110">
    <property type="entry name" value="THIOL PEROXIDASE"/>
    <property type="match status" value="1"/>
</dbReference>
<dbReference type="InterPro" id="IPR050455">
    <property type="entry name" value="Tpx_Peroxidase_subfamily"/>
</dbReference>
<dbReference type="PIRSF" id="PIRSF000239">
    <property type="entry name" value="AHPC"/>
    <property type="match status" value="1"/>
</dbReference>
<gene>
    <name evidence="5" type="ordered locus">Mpal_0213</name>
</gene>
<protein>
    <submittedName>
        <fullName evidence="5">Alkyl hydroperoxide reductase/ Thiol specific antioxidant/ Mal allergen</fullName>
    </submittedName>
</protein>
<dbReference type="InterPro" id="IPR024706">
    <property type="entry name" value="Peroxiredoxin_AhpC-typ"/>
</dbReference>
<dbReference type="STRING" id="521011.Mpal_0213"/>
<dbReference type="Gene3D" id="3.40.30.10">
    <property type="entry name" value="Glutaredoxin"/>
    <property type="match status" value="1"/>
</dbReference>
<dbReference type="EMBL" id="CP001338">
    <property type="protein sequence ID" value="ACL15599.1"/>
    <property type="molecule type" value="Genomic_DNA"/>
</dbReference>
<name>B8GJ26_METPE</name>
<dbReference type="Proteomes" id="UP000002457">
    <property type="component" value="Chromosome"/>
</dbReference>
<evidence type="ECO:0000313" key="6">
    <source>
        <dbReference type="Proteomes" id="UP000002457"/>
    </source>
</evidence>
<reference evidence="5 6" key="1">
    <citation type="journal article" date="2015" name="Genome Announc.">
        <title>Complete Genome Sequence of Methanosphaerula palustris E1-9CT, a Hydrogenotrophic Methanogen Isolated from a Minerotrophic Fen Peatland.</title>
        <authorList>
            <person name="Cadillo-Quiroz H."/>
            <person name="Browne P."/>
            <person name="Kyrpides N."/>
            <person name="Woyke T."/>
            <person name="Goodwin L."/>
            <person name="Detter C."/>
            <person name="Yavitt J.B."/>
            <person name="Zinder S.H."/>
        </authorList>
    </citation>
    <scope>NUCLEOTIDE SEQUENCE [LARGE SCALE GENOMIC DNA]</scope>
    <source>
        <strain evidence="6">ATCC BAA-1556 / DSM 19958 / E1-9c</strain>
    </source>
</reference>
<evidence type="ECO:0000256" key="2">
    <source>
        <dbReference type="ARBA" id="ARBA00023284"/>
    </source>
</evidence>
<evidence type="ECO:0000259" key="4">
    <source>
        <dbReference type="PROSITE" id="PS51352"/>
    </source>
</evidence>
<dbReference type="GO" id="GO:0016209">
    <property type="term" value="F:antioxidant activity"/>
    <property type="evidence" value="ECO:0007669"/>
    <property type="project" value="InterPro"/>
</dbReference>
<dbReference type="SUPFAM" id="SSF52833">
    <property type="entry name" value="Thioredoxin-like"/>
    <property type="match status" value="1"/>
</dbReference>
<dbReference type="RefSeq" id="WP_012616918.1">
    <property type="nucleotide sequence ID" value="NC_011832.1"/>
</dbReference>
<dbReference type="GO" id="GO:0016491">
    <property type="term" value="F:oxidoreductase activity"/>
    <property type="evidence" value="ECO:0007669"/>
    <property type="project" value="UniProtKB-KW"/>
</dbReference>
<evidence type="ECO:0000313" key="5">
    <source>
        <dbReference type="EMBL" id="ACL15599.1"/>
    </source>
</evidence>
<dbReference type="GeneID" id="7270598"/>
<dbReference type="InterPro" id="IPR036249">
    <property type="entry name" value="Thioredoxin-like_sf"/>
</dbReference>
<accession>B8GJ26</accession>
<dbReference type="eggNOG" id="arCOG00310">
    <property type="taxonomic scope" value="Archaea"/>
</dbReference>
<keyword evidence="6" id="KW-1185">Reference proteome</keyword>
<feature type="domain" description="Thioredoxin" evidence="4">
    <location>
        <begin position="5"/>
        <end position="156"/>
    </location>
</feature>
<dbReference type="PROSITE" id="PS51352">
    <property type="entry name" value="THIOREDOXIN_2"/>
    <property type="match status" value="1"/>
</dbReference>
<dbReference type="PANTHER" id="PTHR43110:SF1">
    <property type="entry name" value="THIOL PEROXIDASE"/>
    <property type="match status" value="1"/>
</dbReference>